<dbReference type="Gene3D" id="3.30.428.10">
    <property type="entry name" value="HIT-like"/>
    <property type="match status" value="1"/>
</dbReference>
<sequence>MEKDIFQRIIDREIPATIIYEDKEVIAFNDIKPVNKGHFLVVPKVFSENLYDIEDEELSYLILKARELALETMKKLNATGFKLIVNNNSSAGQEIFRTHIHIIPYYED</sequence>
<dbReference type="PROSITE" id="PS51084">
    <property type="entry name" value="HIT_2"/>
    <property type="match status" value="1"/>
</dbReference>
<dbReference type="EMBL" id="CP030140">
    <property type="protein sequence ID" value="AWX69632.1"/>
    <property type="molecule type" value="Genomic_DNA"/>
</dbReference>
<dbReference type="PANTHER" id="PTHR46648">
    <property type="entry name" value="HIT FAMILY PROTEIN 1"/>
    <property type="match status" value="1"/>
</dbReference>
<evidence type="ECO:0000313" key="4">
    <source>
        <dbReference type="EMBL" id="AWX69632.1"/>
    </source>
</evidence>
<dbReference type="InterPro" id="IPR011146">
    <property type="entry name" value="HIT-like"/>
</dbReference>
<keyword evidence="5" id="KW-1185">Reference proteome</keyword>
<feature type="active site" description="Tele-AMP-histidine intermediate" evidence="1">
    <location>
        <position position="99"/>
    </location>
</feature>
<evidence type="ECO:0000256" key="1">
    <source>
        <dbReference type="PIRSR" id="PIRSR601310-1"/>
    </source>
</evidence>
<dbReference type="SUPFAM" id="SSF54197">
    <property type="entry name" value="HIT-like"/>
    <property type="match status" value="1"/>
</dbReference>
<dbReference type="NCBIfam" id="NF045834">
    <property type="entry name" value="M_plasma_HinT"/>
    <property type="match status" value="1"/>
</dbReference>
<organism evidence="4 5">
    <name type="scientific">[Mycoplasma] anseris</name>
    <dbReference type="NCBI Taxonomy" id="92400"/>
    <lineage>
        <taxon>Bacteria</taxon>
        <taxon>Bacillati</taxon>
        <taxon>Mycoplasmatota</taxon>
        <taxon>Mycoplasmoidales</taxon>
        <taxon>Metamycoplasmataceae</taxon>
        <taxon>Metamycoplasma</taxon>
    </lineage>
</organism>
<reference evidence="5" key="1">
    <citation type="submission" date="2018-06" db="EMBL/GenBank/DDBJ databases">
        <title>Complete genome sequences of Mycoplasma anatis, M. anseris and M. cloacale type strains.</title>
        <authorList>
            <person name="Grozner D."/>
            <person name="Forro B."/>
            <person name="Sulyok K.M."/>
            <person name="Marton S."/>
            <person name="Kreizinger Z."/>
            <person name="Banyai K."/>
            <person name="Gyuranecz M."/>
        </authorList>
    </citation>
    <scope>NUCLEOTIDE SEQUENCE [LARGE SCALE GENOMIC DNA]</scope>
    <source>
        <strain evidence="5">ATCC 49234</strain>
    </source>
</reference>
<dbReference type="GO" id="GO:0009117">
    <property type="term" value="P:nucleotide metabolic process"/>
    <property type="evidence" value="ECO:0007669"/>
    <property type="project" value="TreeGrafter"/>
</dbReference>
<dbReference type="InterPro" id="IPR019808">
    <property type="entry name" value="Histidine_triad_CS"/>
</dbReference>
<feature type="domain" description="HIT" evidence="3">
    <location>
        <begin position="5"/>
        <end position="108"/>
    </location>
</feature>
<dbReference type="RefSeq" id="WP_033178584.1">
    <property type="nucleotide sequence ID" value="NZ_CP030140.1"/>
</dbReference>
<dbReference type="PROSITE" id="PS00892">
    <property type="entry name" value="HIT_1"/>
    <property type="match status" value="1"/>
</dbReference>
<evidence type="ECO:0000256" key="2">
    <source>
        <dbReference type="PROSITE-ProRule" id="PRU00464"/>
    </source>
</evidence>
<dbReference type="Pfam" id="PF01230">
    <property type="entry name" value="HIT"/>
    <property type="match status" value="1"/>
</dbReference>
<dbReference type="Proteomes" id="UP000250218">
    <property type="component" value="Chromosome"/>
</dbReference>
<dbReference type="PANTHER" id="PTHR46648:SF1">
    <property type="entry name" value="ADENOSINE 5'-MONOPHOSPHORAMIDASE HNT1"/>
    <property type="match status" value="1"/>
</dbReference>
<evidence type="ECO:0000259" key="3">
    <source>
        <dbReference type="PROSITE" id="PS51084"/>
    </source>
</evidence>
<dbReference type="InterPro" id="IPR036265">
    <property type="entry name" value="HIT-like_sf"/>
</dbReference>
<gene>
    <name evidence="4" type="ORF">DP065_02665</name>
</gene>
<accession>A0A2Z4NDG4</accession>
<dbReference type="KEGG" id="mane:DP065_02665"/>
<dbReference type="GO" id="GO:0003824">
    <property type="term" value="F:catalytic activity"/>
    <property type="evidence" value="ECO:0007669"/>
    <property type="project" value="InterPro"/>
</dbReference>
<proteinExistence type="predicted"/>
<name>A0A2Z4NDG4_9BACT</name>
<protein>
    <submittedName>
        <fullName evidence="4">HIT family protein</fullName>
    </submittedName>
</protein>
<dbReference type="AlphaFoldDB" id="A0A2Z4NDG4"/>
<evidence type="ECO:0000313" key="5">
    <source>
        <dbReference type="Proteomes" id="UP000250218"/>
    </source>
</evidence>
<dbReference type="InterPro" id="IPR001310">
    <property type="entry name" value="Histidine_triad_HIT"/>
</dbReference>
<dbReference type="PRINTS" id="PR00332">
    <property type="entry name" value="HISTRIAD"/>
</dbReference>
<dbReference type="InterPro" id="IPR054919">
    <property type="entry name" value="M_plasma_HinT"/>
</dbReference>
<comment type="caution">
    <text evidence="2">Lacks conserved residue(s) required for the propagation of feature annotation.</text>
</comment>